<dbReference type="RefSeq" id="WP_184801867.1">
    <property type="nucleotide sequence ID" value="NZ_JACIIZ010000008.1"/>
</dbReference>
<reference evidence="3 4" key="1">
    <citation type="submission" date="2020-08" db="EMBL/GenBank/DDBJ databases">
        <title>Genomic Encyclopedia of Type Strains, Phase IV (KMG-IV): sequencing the most valuable type-strain genomes for metagenomic binning, comparative biology and taxonomic classification.</title>
        <authorList>
            <person name="Goeker M."/>
        </authorList>
    </citation>
    <scope>NUCLEOTIDE SEQUENCE [LARGE SCALE GENOMIC DNA]</scope>
    <source>
        <strain evidence="3 4">DSM 22198</strain>
    </source>
</reference>
<evidence type="ECO:0000256" key="1">
    <source>
        <dbReference type="SAM" id="MobiDB-lite"/>
    </source>
</evidence>
<dbReference type="AlphaFoldDB" id="A0A7X0EEV6"/>
<evidence type="ECO:0000313" key="4">
    <source>
        <dbReference type="Proteomes" id="UP000539175"/>
    </source>
</evidence>
<keyword evidence="2" id="KW-0732">Signal</keyword>
<protein>
    <submittedName>
        <fullName evidence="3">Uncharacterized protein</fullName>
    </submittedName>
</protein>
<organism evidence="3 4">
    <name type="scientific">Nitrospirillum iridis</name>
    <dbReference type="NCBI Taxonomy" id="765888"/>
    <lineage>
        <taxon>Bacteria</taxon>
        <taxon>Pseudomonadati</taxon>
        <taxon>Pseudomonadota</taxon>
        <taxon>Alphaproteobacteria</taxon>
        <taxon>Rhodospirillales</taxon>
        <taxon>Azospirillaceae</taxon>
        <taxon>Nitrospirillum</taxon>
    </lineage>
</organism>
<sequence>MTRSVLTGVLACAIHIVMGGHVSAAENAPAPPNRGRAEWLLRRVKTLADEGAVLDQAVVFELFALKTKNINRRDFGPHDFGCSEISDEYLVKSAGWYRSTPEGRVQLLGGGLMNPAVMKFDRPHVSYWFHDYSKCINNNTYEITPSSYREADVAFGEVNAFACIKPELLRKLFPSIGYSFGSDSYGEWRYVGKWDDHAQTTITFDGGPNCVINVTVKQTELSGKRFERALARFLNCRKQVRAAFCQGRQSFSEDDPLYRELQTLVATRCQPIESYHEAEPWSGETPPELPILGREICGRDDPDE</sequence>
<dbReference type="Proteomes" id="UP000539175">
    <property type="component" value="Unassembled WGS sequence"/>
</dbReference>
<proteinExistence type="predicted"/>
<keyword evidence="4" id="KW-1185">Reference proteome</keyword>
<evidence type="ECO:0000256" key="2">
    <source>
        <dbReference type="SAM" id="SignalP"/>
    </source>
</evidence>
<gene>
    <name evidence="3" type="ORF">FHS74_002996</name>
</gene>
<dbReference type="EMBL" id="JACIIZ010000008">
    <property type="protein sequence ID" value="MBB6252436.1"/>
    <property type="molecule type" value="Genomic_DNA"/>
</dbReference>
<feature type="signal peptide" evidence="2">
    <location>
        <begin position="1"/>
        <end position="24"/>
    </location>
</feature>
<accession>A0A7X0EEV6</accession>
<feature type="region of interest" description="Disordered" evidence="1">
    <location>
        <begin position="276"/>
        <end position="304"/>
    </location>
</feature>
<feature type="chain" id="PRO_5031246803" evidence="2">
    <location>
        <begin position="25"/>
        <end position="304"/>
    </location>
</feature>
<evidence type="ECO:0000313" key="3">
    <source>
        <dbReference type="EMBL" id="MBB6252436.1"/>
    </source>
</evidence>
<comment type="caution">
    <text evidence="3">The sequence shown here is derived from an EMBL/GenBank/DDBJ whole genome shotgun (WGS) entry which is preliminary data.</text>
</comment>
<name>A0A7X0EEV6_9PROT</name>